<dbReference type="Gene3D" id="1.10.860.10">
    <property type="entry name" value="DNAb Helicase, Chain A"/>
    <property type="match status" value="1"/>
</dbReference>
<dbReference type="InterPro" id="IPR037068">
    <property type="entry name" value="DNA_primase_core_N_sf"/>
</dbReference>
<dbReference type="GO" id="GO:0008270">
    <property type="term" value="F:zinc ion binding"/>
    <property type="evidence" value="ECO:0007669"/>
    <property type="project" value="UniProtKB-UniRule"/>
</dbReference>
<evidence type="ECO:0000313" key="17">
    <source>
        <dbReference type="Proteomes" id="UP000616595"/>
    </source>
</evidence>
<dbReference type="InterPro" id="IPR006295">
    <property type="entry name" value="DNA_primase_DnaG"/>
</dbReference>
<evidence type="ECO:0000256" key="13">
    <source>
        <dbReference type="PIRNR" id="PIRNR002811"/>
    </source>
</evidence>
<evidence type="ECO:0000256" key="8">
    <source>
        <dbReference type="ARBA" id="ARBA00022833"/>
    </source>
</evidence>
<dbReference type="InterPro" id="IPR034151">
    <property type="entry name" value="TOPRIM_DnaG_bac"/>
</dbReference>
<keyword evidence="10 12" id="KW-0238">DNA-binding</keyword>
<evidence type="ECO:0000256" key="9">
    <source>
        <dbReference type="ARBA" id="ARBA00022842"/>
    </source>
</evidence>
<dbReference type="InterPro" id="IPR019475">
    <property type="entry name" value="DNA_primase_DnaB-bd"/>
</dbReference>
<dbReference type="GO" id="GO:0000428">
    <property type="term" value="C:DNA-directed RNA polymerase complex"/>
    <property type="evidence" value="ECO:0007669"/>
    <property type="project" value="UniProtKB-KW"/>
</dbReference>
<comment type="function">
    <text evidence="12 13">RNA polymerase that catalyzes the synthesis of short RNA molecules used as primers for DNA polymerase during DNA replication.</text>
</comment>
<proteinExistence type="inferred from homology"/>
<dbReference type="Pfam" id="PF01807">
    <property type="entry name" value="Zn_ribbon_DnaG"/>
    <property type="match status" value="1"/>
</dbReference>
<gene>
    <name evidence="12" type="primary">dnaG</name>
    <name evidence="16" type="ORF">GH810_15660</name>
</gene>
<dbReference type="GO" id="GO:0003899">
    <property type="term" value="F:DNA-directed RNA polymerase activity"/>
    <property type="evidence" value="ECO:0007669"/>
    <property type="project" value="UniProtKB-UniRule"/>
</dbReference>
<dbReference type="Gene3D" id="3.90.580.10">
    <property type="entry name" value="Zinc finger, CHC2-type domain"/>
    <property type="match status" value="1"/>
</dbReference>
<keyword evidence="7 12" id="KW-0863">Zinc-finger</keyword>
<evidence type="ECO:0000256" key="2">
    <source>
        <dbReference type="ARBA" id="ARBA00022515"/>
    </source>
</evidence>
<sequence>MTTYYSDEAIQAVVEANDIVEVVSGYMTLKRVGNSYKGKCPFHNEKTASFTVSIEKQLYHCFGCGVGGNVITFIMEMEKLPFVDAIKFLAARVNLILPEKQNALEDQQAYEKKKRLYDLHRDAANYYYKCLKTNQQGLAYLFKRGISRETIKNFGLGYATADWDHLLGYLKTKGYSIEEMMGSGLVLASENKHYYDRFRNRIMFPIINPRGQIVGFGGRLMSGEDKGPKYLNSPETMIFSKSYELYNLNHCKNYLDNGQILIVEGYMDVISLYEKGIKNTVAALGTAFTAFHGKILERYANEVIITFDGDSAGAKATEKAMNILKNTNLNVKIVILPENEDPDSYVQKYGFDGFNDFVSKALTIVEYQLELLKKMNDLSQTDGRLNYGNEAIKVLRNLATSVELDYYSKMVAKETGINQEVIRREVIRSKTNTNNNQTVEINVNKKESADQKIPKAYKKAQELVIQYCLKSPESISELPLEYLTDDFYQRLLASASERKKANGKIEINQLMAHFDDSEEIQKIVELMMNEKEVSQIDYQDAREIMKRFYNKAQLSKLSEQIKRATTNGNDDEVAKLTNQLIEIKKMMKDNGRH</sequence>
<dbReference type="AlphaFoldDB" id="A0A923KTS7"/>
<comment type="domain">
    <text evidence="12">Contains an N-terminal zinc-binding domain, a central core domain that contains the primase activity, and a C-terminal DnaB-binding domain.</text>
</comment>
<accession>A0A923KTS7</accession>
<dbReference type="FunFam" id="3.90.580.10:FF:000001">
    <property type="entry name" value="DNA primase"/>
    <property type="match status" value="1"/>
</dbReference>
<dbReference type="InterPro" id="IPR013264">
    <property type="entry name" value="DNAG_N"/>
</dbReference>
<feature type="domain" description="Toprim" evidence="15">
    <location>
        <begin position="258"/>
        <end position="339"/>
    </location>
</feature>
<dbReference type="Proteomes" id="UP000616595">
    <property type="component" value="Unassembled WGS sequence"/>
</dbReference>
<reference evidence="16" key="1">
    <citation type="submission" date="2019-10" db="EMBL/GenBank/DDBJ databases">
        <authorList>
            <person name="Ross D.E."/>
            <person name="Gulliver D."/>
        </authorList>
    </citation>
    <scope>NUCLEOTIDE SEQUENCE</scope>
    <source>
        <strain evidence="16">DER-2019</strain>
    </source>
</reference>
<dbReference type="SUPFAM" id="SSF56731">
    <property type="entry name" value="DNA primase core"/>
    <property type="match status" value="1"/>
</dbReference>
<dbReference type="SUPFAM" id="SSF57783">
    <property type="entry name" value="Zinc beta-ribbon"/>
    <property type="match status" value="1"/>
</dbReference>
<evidence type="ECO:0000313" key="16">
    <source>
        <dbReference type="EMBL" id="MBC3889747.1"/>
    </source>
</evidence>
<comment type="subunit">
    <text evidence="12">Monomer. Interacts with DnaB.</text>
</comment>
<dbReference type="GO" id="GO:1990077">
    <property type="term" value="C:primosome complex"/>
    <property type="evidence" value="ECO:0007669"/>
    <property type="project" value="UniProtKB-KW"/>
</dbReference>
<comment type="caution">
    <text evidence="16">The sequence shown here is derived from an EMBL/GenBank/DDBJ whole genome shotgun (WGS) entry which is preliminary data.</text>
</comment>
<comment type="catalytic activity">
    <reaction evidence="12">
        <text>ssDNA + n NTP = ssDNA/pppN(pN)n-1 hybrid + (n-1) diphosphate.</text>
        <dbReference type="EC" id="2.7.7.101"/>
    </reaction>
</comment>
<evidence type="ECO:0000256" key="11">
    <source>
        <dbReference type="ARBA" id="ARBA00023163"/>
    </source>
</evidence>
<keyword evidence="17" id="KW-1185">Reference proteome</keyword>
<dbReference type="CDD" id="cd03364">
    <property type="entry name" value="TOPRIM_DnaG_primases"/>
    <property type="match status" value="1"/>
</dbReference>
<evidence type="ECO:0000256" key="6">
    <source>
        <dbReference type="ARBA" id="ARBA00022723"/>
    </source>
</evidence>
<keyword evidence="5 12" id="KW-0235">DNA replication</keyword>
<organism evidence="16 17">
    <name type="scientific">Acetobacterium paludosum</name>
    <dbReference type="NCBI Taxonomy" id="52693"/>
    <lineage>
        <taxon>Bacteria</taxon>
        <taxon>Bacillati</taxon>
        <taxon>Bacillota</taxon>
        <taxon>Clostridia</taxon>
        <taxon>Eubacteriales</taxon>
        <taxon>Eubacteriaceae</taxon>
        <taxon>Acetobacterium</taxon>
    </lineage>
</organism>
<dbReference type="RefSeq" id="WP_148567678.1">
    <property type="nucleotide sequence ID" value="NZ_RXYA01000011.1"/>
</dbReference>
<evidence type="ECO:0000259" key="15">
    <source>
        <dbReference type="PROSITE" id="PS50880"/>
    </source>
</evidence>
<dbReference type="FunFam" id="3.90.980.10:FF:000001">
    <property type="entry name" value="DNA primase"/>
    <property type="match status" value="1"/>
</dbReference>
<comment type="similarity">
    <text evidence="12 13">Belongs to the DnaG primase family.</text>
</comment>
<evidence type="ECO:0000256" key="4">
    <source>
        <dbReference type="ARBA" id="ARBA00022695"/>
    </source>
</evidence>
<dbReference type="Pfam" id="PF08275">
    <property type="entry name" value="DNAG_N"/>
    <property type="match status" value="1"/>
</dbReference>
<keyword evidence="9" id="KW-0460">Magnesium</keyword>
<keyword evidence="11 12" id="KW-0804">Transcription</keyword>
<dbReference type="InterPro" id="IPR050219">
    <property type="entry name" value="DnaG_primase"/>
</dbReference>
<dbReference type="GO" id="GO:0005737">
    <property type="term" value="C:cytoplasm"/>
    <property type="evidence" value="ECO:0007669"/>
    <property type="project" value="TreeGrafter"/>
</dbReference>
<dbReference type="GO" id="GO:0006269">
    <property type="term" value="P:DNA replication, synthesis of primer"/>
    <property type="evidence" value="ECO:0007669"/>
    <property type="project" value="UniProtKB-UniRule"/>
</dbReference>
<dbReference type="EC" id="2.7.7.101" evidence="12"/>
<dbReference type="PANTHER" id="PTHR30313:SF2">
    <property type="entry name" value="DNA PRIMASE"/>
    <property type="match status" value="1"/>
</dbReference>
<evidence type="ECO:0000256" key="5">
    <source>
        <dbReference type="ARBA" id="ARBA00022705"/>
    </source>
</evidence>
<dbReference type="OrthoDB" id="9803773at2"/>
<protein>
    <recommendedName>
        <fullName evidence="12 13">DNA primase</fullName>
        <ecNumber evidence="12">2.7.7.101</ecNumber>
    </recommendedName>
</protein>
<dbReference type="PROSITE" id="PS50880">
    <property type="entry name" value="TOPRIM"/>
    <property type="match status" value="1"/>
</dbReference>
<dbReference type="InterPro" id="IPR006171">
    <property type="entry name" value="TOPRIM_dom"/>
</dbReference>
<keyword evidence="8 12" id="KW-0862">Zinc</keyword>
<evidence type="ECO:0000256" key="7">
    <source>
        <dbReference type="ARBA" id="ARBA00022771"/>
    </source>
</evidence>
<dbReference type="PIRSF" id="PIRSF002811">
    <property type="entry name" value="DnaG"/>
    <property type="match status" value="1"/>
</dbReference>
<keyword evidence="4 12" id="KW-0548">Nucleotidyltransferase</keyword>
<evidence type="ECO:0000256" key="3">
    <source>
        <dbReference type="ARBA" id="ARBA00022679"/>
    </source>
</evidence>
<name>A0A923KTS7_9FIRM</name>
<keyword evidence="1 12" id="KW-0240">DNA-directed RNA polymerase</keyword>
<dbReference type="Pfam" id="PF10410">
    <property type="entry name" value="DnaB_bind"/>
    <property type="match status" value="1"/>
</dbReference>
<evidence type="ECO:0000256" key="1">
    <source>
        <dbReference type="ARBA" id="ARBA00022478"/>
    </source>
</evidence>
<dbReference type="InterPro" id="IPR036977">
    <property type="entry name" value="DNA_primase_Znf_CHC2"/>
</dbReference>
<dbReference type="PANTHER" id="PTHR30313">
    <property type="entry name" value="DNA PRIMASE"/>
    <property type="match status" value="1"/>
</dbReference>
<evidence type="ECO:0000256" key="12">
    <source>
        <dbReference type="HAMAP-Rule" id="MF_00974"/>
    </source>
</evidence>
<dbReference type="InterPro" id="IPR016136">
    <property type="entry name" value="DNA_helicase_N/primase_C"/>
</dbReference>
<dbReference type="Pfam" id="PF13155">
    <property type="entry name" value="Toprim_2"/>
    <property type="match status" value="1"/>
</dbReference>
<comment type="cofactor">
    <cofactor evidence="12 13 14">
        <name>Zn(2+)</name>
        <dbReference type="ChEBI" id="CHEBI:29105"/>
    </cofactor>
    <text evidence="12 13 14">Binds 1 zinc ion per monomer.</text>
</comment>
<keyword evidence="2 12" id="KW-0639">Primosome</keyword>
<dbReference type="SMART" id="SM00493">
    <property type="entry name" value="TOPRIM"/>
    <property type="match status" value="1"/>
</dbReference>
<keyword evidence="3 12" id="KW-0808">Transferase</keyword>
<dbReference type="Gene3D" id="3.90.980.10">
    <property type="entry name" value="DNA primase, catalytic core, N-terminal domain"/>
    <property type="match status" value="1"/>
</dbReference>
<dbReference type="GO" id="GO:0003677">
    <property type="term" value="F:DNA binding"/>
    <property type="evidence" value="ECO:0007669"/>
    <property type="project" value="UniProtKB-KW"/>
</dbReference>
<feature type="zinc finger region" description="CHC2-type" evidence="12 14">
    <location>
        <begin position="40"/>
        <end position="64"/>
    </location>
</feature>
<keyword evidence="6 12" id="KW-0479">Metal-binding</keyword>
<dbReference type="Gene3D" id="3.40.1360.10">
    <property type="match status" value="1"/>
</dbReference>
<dbReference type="EMBL" id="WJBD01000024">
    <property type="protein sequence ID" value="MBC3889747.1"/>
    <property type="molecule type" value="Genomic_DNA"/>
</dbReference>
<dbReference type="InterPro" id="IPR002694">
    <property type="entry name" value="Znf_CHC2"/>
</dbReference>
<dbReference type="SMART" id="SM00400">
    <property type="entry name" value="ZnF_CHCC"/>
    <property type="match status" value="1"/>
</dbReference>
<dbReference type="HAMAP" id="MF_00974">
    <property type="entry name" value="DNA_primase_DnaG"/>
    <property type="match status" value="1"/>
</dbReference>
<evidence type="ECO:0000256" key="10">
    <source>
        <dbReference type="ARBA" id="ARBA00023125"/>
    </source>
</evidence>
<evidence type="ECO:0000256" key="14">
    <source>
        <dbReference type="PIRSR" id="PIRSR002811-1"/>
    </source>
</evidence>
<dbReference type="NCBIfam" id="TIGR01391">
    <property type="entry name" value="dnaG"/>
    <property type="match status" value="1"/>
</dbReference>
<reference evidence="16" key="2">
    <citation type="submission" date="2020-10" db="EMBL/GenBank/DDBJ databases">
        <title>Comparative genomics of the Acetobacterium genus.</title>
        <authorList>
            <person name="Marshall C."/>
            <person name="May H."/>
            <person name="Norman S."/>
        </authorList>
    </citation>
    <scope>NUCLEOTIDE SEQUENCE</scope>
    <source>
        <strain evidence="16">DER-2019</strain>
    </source>
</reference>
<dbReference type="InterPro" id="IPR030846">
    <property type="entry name" value="DnaG_bac"/>
</dbReference>